<accession>S7WMM3</accession>
<sequence length="38" mass="4487">MLKSVLVPQFFHYLVSFPIIDAIFVLWKKRHDISNQGV</sequence>
<dbReference type="AlphaFoldDB" id="S7WMM3"/>
<name>S7WMM3_9BACT</name>
<protein>
    <submittedName>
        <fullName evidence="2">Uncharacterized protein</fullName>
    </submittedName>
</protein>
<gene>
    <name evidence="2" type="ORF">ADICYQ_3051</name>
</gene>
<comment type="caution">
    <text evidence="2">The sequence shown here is derived from an EMBL/GenBank/DDBJ whole genome shotgun (WGS) entry which is preliminary data.</text>
</comment>
<evidence type="ECO:0000256" key="1">
    <source>
        <dbReference type="SAM" id="Phobius"/>
    </source>
</evidence>
<reference evidence="2 3" key="1">
    <citation type="journal article" date="2013" name="Genome Announc.">
        <title>Draft Genome Sequence of Cyclobacterium qasimii Strain M12-11BT, Isolated from Arctic Marine Sediment.</title>
        <authorList>
            <person name="Shivaji S."/>
            <person name="Ara S."/>
            <person name="Singh A."/>
            <person name="Kumar Pinnaka A."/>
        </authorList>
    </citation>
    <scope>NUCLEOTIDE SEQUENCE [LARGE SCALE GENOMIC DNA]</scope>
    <source>
        <strain evidence="2 3">M12-11B</strain>
    </source>
</reference>
<organism evidence="2 3">
    <name type="scientific">Cyclobacterium qasimii M12-11B</name>
    <dbReference type="NCBI Taxonomy" id="641524"/>
    <lineage>
        <taxon>Bacteria</taxon>
        <taxon>Pseudomonadati</taxon>
        <taxon>Bacteroidota</taxon>
        <taxon>Cytophagia</taxon>
        <taxon>Cytophagales</taxon>
        <taxon>Cyclobacteriaceae</taxon>
        <taxon>Cyclobacterium</taxon>
    </lineage>
</organism>
<dbReference type="STRING" id="641524.ADICYQ_3051"/>
<keyword evidence="1" id="KW-0472">Membrane</keyword>
<dbReference type="EMBL" id="ATNM01000110">
    <property type="protein sequence ID" value="EPR67979.1"/>
    <property type="molecule type" value="Genomic_DNA"/>
</dbReference>
<keyword evidence="1" id="KW-1133">Transmembrane helix</keyword>
<evidence type="ECO:0000313" key="2">
    <source>
        <dbReference type="EMBL" id="EPR67979.1"/>
    </source>
</evidence>
<dbReference type="Proteomes" id="UP000014974">
    <property type="component" value="Unassembled WGS sequence"/>
</dbReference>
<evidence type="ECO:0000313" key="3">
    <source>
        <dbReference type="Proteomes" id="UP000014974"/>
    </source>
</evidence>
<proteinExistence type="predicted"/>
<keyword evidence="1" id="KW-0812">Transmembrane</keyword>
<feature type="transmembrane region" description="Helical" evidence="1">
    <location>
        <begin position="6"/>
        <end position="27"/>
    </location>
</feature>